<dbReference type="RefSeq" id="WP_282905800.1">
    <property type="nucleotide sequence ID" value="NZ_CP124855.1"/>
</dbReference>
<dbReference type="Pfam" id="PF00583">
    <property type="entry name" value="Acetyltransf_1"/>
    <property type="match status" value="1"/>
</dbReference>
<dbReference type="InterPro" id="IPR051556">
    <property type="entry name" value="N-term/lysine_N-AcTrnsfr"/>
</dbReference>
<dbReference type="SUPFAM" id="SSF55729">
    <property type="entry name" value="Acyl-CoA N-acyltransferases (Nat)"/>
    <property type="match status" value="1"/>
</dbReference>
<dbReference type="EMBL" id="CP124855">
    <property type="protein sequence ID" value="WHF52517.1"/>
    <property type="molecule type" value="Genomic_DNA"/>
</dbReference>
<gene>
    <name evidence="4" type="ORF">QGN23_04365</name>
</gene>
<reference evidence="4 5" key="1">
    <citation type="submission" date="2023-05" db="EMBL/GenBank/DDBJ databases">
        <title>Genomic insight into Chryseobacterium sp. wdc7 isolated forest soil (Gotjawal).</title>
        <authorList>
            <person name="Park S.-J."/>
        </authorList>
    </citation>
    <scope>NUCLEOTIDE SEQUENCE [LARGE SCALE GENOMIC DNA]</scope>
    <source>
        <strain evidence="5">wdc7</strain>
    </source>
</reference>
<dbReference type="CDD" id="cd04301">
    <property type="entry name" value="NAT_SF"/>
    <property type="match status" value="1"/>
</dbReference>
<name>A0ABY8REW2_9FLAO</name>
<protein>
    <submittedName>
        <fullName evidence="4">GNAT family N-acetyltransferase</fullName>
    </submittedName>
</protein>
<organism evidence="4 5">
    <name type="scientific">Chryseobacterium gotjawalense</name>
    <dbReference type="NCBI Taxonomy" id="3042315"/>
    <lineage>
        <taxon>Bacteria</taxon>
        <taxon>Pseudomonadati</taxon>
        <taxon>Bacteroidota</taxon>
        <taxon>Flavobacteriia</taxon>
        <taxon>Flavobacteriales</taxon>
        <taxon>Weeksellaceae</taxon>
        <taxon>Chryseobacterium group</taxon>
        <taxon>Chryseobacterium</taxon>
    </lineage>
</organism>
<accession>A0ABY8REW2</accession>
<dbReference type="PANTHER" id="PTHR42919:SF8">
    <property type="entry name" value="N-ALPHA-ACETYLTRANSFERASE 50"/>
    <property type="match status" value="1"/>
</dbReference>
<keyword evidence="5" id="KW-1185">Reference proteome</keyword>
<feature type="domain" description="N-acetyltransferase" evidence="3">
    <location>
        <begin position="4"/>
        <end position="173"/>
    </location>
</feature>
<proteinExistence type="predicted"/>
<evidence type="ECO:0000256" key="2">
    <source>
        <dbReference type="ARBA" id="ARBA00023315"/>
    </source>
</evidence>
<evidence type="ECO:0000259" key="3">
    <source>
        <dbReference type="PROSITE" id="PS51186"/>
    </source>
</evidence>
<keyword evidence="2" id="KW-0012">Acyltransferase</keyword>
<dbReference type="PANTHER" id="PTHR42919">
    <property type="entry name" value="N-ALPHA-ACETYLTRANSFERASE"/>
    <property type="match status" value="1"/>
</dbReference>
<evidence type="ECO:0000313" key="5">
    <source>
        <dbReference type="Proteomes" id="UP001241656"/>
    </source>
</evidence>
<evidence type="ECO:0000256" key="1">
    <source>
        <dbReference type="ARBA" id="ARBA00022679"/>
    </source>
</evidence>
<dbReference type="InterPro" id="IPR016181">
    <property type="entry name" value="Acyl_CoA_acyltransferase"/>
</dbReference>
<evidence type="ECO:0000313" key="4">
    <source>
        <dbReference type="EMBL" id="WHF52517.1"/>
    </source>
</evidence>
<dbReference type="Gene3D" id="3.40.630.30">
    <property type="match status" value="1"/>
</dbReference>
<dbReference type="InterPro" id="IPR000182">
    <property type="entry name" value="GNAT_dom"/>
</dbReference>
<keyword evidence="1" id="KW-0808">Transferase</keyword>
<sequence length="173" mass="20256">MENITIQKVTIKDLEKLQKIGKATFSETFSSGNTEKNIEKYLTEGFSNEKLTNELNNENSEFYFALSKNNIIGYLKINFGASQTELKDEKALEIERIYVLKEFHGRKAGQILYEKAIEIAQQKNSHYVWLGVWEENPRAIRFYKKNGFIAFDKHIFKLGDDEQTDIMMKLKLR</sequence>
<dbReference type="Proteomes" id="UP001241656">
    <property type="component" value="Chromosome"/>
</dbReference>
<dbReference type="PROSITE" id="PS51186">
    <property type="entry name" value="GNAT"/>
    <property type="match status" value="1"/>
</dbReference>